<sequence length="181" mass="20946">MTYEKLYELRQTLRPTTKDGLYTDNEKNREILTVRWSGNTENPKNFSAVAIGINPSKANDERSDKTLTQLARFLDMYGFTNFKMLNIFSSYSTQQTGIRANTQTDFSKFKGCLEDADMIILAWGTDRSAYKDEKNRILEFLKAEKFMEKVFCISETGNSSDTRHPSRISYSYQLVQFEESA</sequence>
<dbReference type="Proteomes" id="UP000182715">
    <property type="component" value="Unassembled WGS sequence"/>
</dbReference>
<dbReference type="AlphaFoldDB" id="A0A0H5DLS2"/>
<protein>
    <recommendedName>
        <fullName evidence="3">DUF1643 domain-containing protein</fullName>
    </recommendedName>
</protein>
<organism evidence="1 2">
    <name type="scientific">Neisseria meningitidis serogroup B</name>
    <dbReference type="NCBI Taxonomy" id="491"/>
    <lineage>
        <taxon>Bacteria</taxon>
        <taxon>Pseudomonadati</taxon>
        <taxon>Pseudomonadota</taxon>
        <taxon>Betaproteobacteria</taxon>
        <taxon>Neisseriales</taxon>
        <taxon>Neisseriaceae</taxon>
        <taxon>Neisseria</taxon>
    </lineage>
</organism>
<dbReference type="EMBL" id="CVTF01000128">
    <property type="protein sequence ID" value="CRL92519.1"/>
    <property type="molecule type" value="Genomic_DNA"/>
</dbReference>
<proteinExistence type="predicted"/>
<dbReference type="InterPro" id="IPR012441">
    <property type="entry name" value="DUF1643"/>
</dbReference>
<evidence type="ECO:0000313" key="1">
    <source>
        <dbReference type="EMBL" id="CRL92519.1"/>
    </source>
</evidence>
<name>A0A0H5DLS2_NEIMI</name>
<reference evidence="1 2" key="1">
    <citation type="submission" date="2014-11" db="EMBL/GenBank/DDBJ databases">
        <authorList>
            <person name="Diene M.Seydina."/>
        </authorList>
    </citation>
    <scope>NUCLEOTIDE SEQUENCE [LARGE SCALE GENOMIC DNA]</scope>
    <source>
        <strain evidence="1 2">Neisseria meningitidis CHUV</strain>
    </source>
</reference>
<accession>A0A0H5DLS2</accession>
<evidence type="ECO:0000313" key="2">
    <source>
        <dbReference type="Proteomes" id="UP000182715"/>
    </source>
</evidence>
<evidence type="ECO:0008006" key="3">
    <source>
        <dbReference type="Google" id="ProtNLM"/>
    </source>
</evidence>
<dbReference type="Pfam" id="PF07799">
    <property type="entry name" value="DUF1643"/>
    <property type="match status" value="1"/>
</dbReference>